<feature type="compositionally biased region" description="Polar residues" evidence="1">
    <location>
        <begin position="58"/>
        <end position="68"/>
    </location>
</feature>
<feature type="region of interest" description="Disordered" evidence="1">
    <location>
        <begin position="53"/>
        <end position="78"/>
    </location>
</feature>
<organism evidence="2">
    <name type="scientific">marine metagenome</name>
    <dbReference type="NCBI Taxonomy" id="408172"/>
    <lineage>
        <taxon>unclassified sequences</taxon>
        <taxon>metagenomes</taxon>
        <taxon>ecological metagenomes</taxon>
    </lineage>
</organism>
<gene>
    <name evidence="2" type="ORF">METZ01_LOCUS204117</name>
</gene>
<proteinExistence type="predicted"/>
<protein>
    <submittedName>
        <fullName evidence="2">Uncharacterized protein</fullName>
    </submittedName>
</protein>
<evidence type="ECO:0000256" key="1">
    <source>
        <dbReference type="SAM" id="MobiDB-lite"/>
    </source>
</evidence>
<reference evidence="2" key="1">
    <citation type="submission" date="2018-05" db="EMBL/GenBank/DDBJ databases">
        <authorList>
            <person name="Lanie J.A."/>
            <person name="Ng W.-L."/>
            <person name="Kazmierczak K.M."/>
            <person name="Andrzejewski T.M."/>
            <person name="Davidsen T.M."/>
            <person name="Wayne K.J."/>
            <person name="Tettelin H."/>
            <person name="Glass J.I."/>
            <person name="Rusch D."/>
            <person name="Podicherti R."/>
            <person name="Tsui H.-C.T."/>
            <person name="Winkler M.E."/>
        </authorList>
    </citation>
    <scope>NUCLEOTIDE SEQUENCE</scope>
</reference>
<dbReference type="AlphaFoldDB" id="A0A382EMW3"/>
<dbReference type="EMBL" id="UINC01045024">
    <property type="protein sequence ID" value="SVB51263.1"/>
    <property type="molecule type" value="Genomic_DNA"/>
</dbReference>
<accession>A0A382EMW3</accession>
<sequence length="78" mass="8610">MAEGDMTVIQSCGDCGEELGTFDVKKDNMMLMTTEKIWCPTCKTDTKEVRDLAGRSASIEQEQGSYAANNAVDPETRR</sequence>
<evidence type="ECO:0000313" key="2">
    <source>
        <dbReference type="EMBL" id="SVB51263.1"/>
    </source>
</evidence>
<name>A0A382EMW3_9ZZZZ</name>